<dbReference type="GO" id="GO:0005886">
    <property type="term" value="C:plasma membrane"/>
    <property type="evidence" value="ECO:0007669"/>
    <property type="project" value="UniProtKB-SubCell"/>
</dbReference>
<comment type="subcellular location">
    <subcellularLocation>
        <location evidence="1 7">Cell membrane</location>
        <topology evidence="1 7">Multi-pass membrane protein</topology>
    </subcellularLocation>
</comment>
<reference evidence="9 10" key="1">
    <citation type="submission" date="2019-09" db="EMBL/GenBank/DDBJ databases">
        <title>Isolation and complete genome sequencing of Methylocystis species.</title>
        <authorList>
            <person name="Rumah B.L."/>
            <person name="Stead C.E."/>
            <person name="Stevens B.C."/>
            <person name="Minton N.P."/>
            <person name="Grosse-Honebrink A."/>
            <person name="Zhang Y."/>
        </authorList>
    </citation>
    <scope>NUCLEOTIDE SEQUENCE [LARGE SCALE GENOMIC DNA]</scope>
    <source>
        <strain evidence="9 10">BRCS2</strain>
    </source>
</reference>
<feature type="transmembrane region" description="Helical" evidence="7">
    <location>
        <begin position="21"/>
        <end position="45"/>
    </location>
</feature>
<dbReference type="EMBL" id="CP044331">
    <property type="protein sequence ID" value="QGM97498.1"/>
    <property type="molecule type" value="Genomic_DNA"/>
</dbReference>
<dbReference type="RefSeq" id="WP_016921403.1">
    <property type="nucleotide sequence ID" value="NZ_CP044331.1"/>
</dbReference>
<feature type="domain" description="ABC transmembrane type-1" evidence="8">
    <location>
        <begin position="84"/>
        <end position="264"/>
    </location>
</feature>
<feature type="transmembrane region" description="Helical" evidence="7">
    <location>
        <begin position="148"/>
        <end position="169"/>
    </location>
</feature>
<dbReference type="GO" id="GO:0055085">
    <property type="term" value="P:transmembrane transport"/>
    <property type="evidence" value="ECO:0007669"/>
    <property type="project" value="InterPro"/>
</dbReference>
<comment type="similarity">
    <text evidence="7">Belongs to the binding-protein-dependent transport system permease family.</text>
</comment>
<dbReference type="InterPro" id="IPR035906">
    <property type="entry name" value="MetI-like_sf"/>
</dbReference>
<dbReference type="Gene3D" id="1.10.3720.10">
    <property type="entry name" value="MetI-like"/>
    <property type="match status" value="1"/>
</dbReference>
<feature type="transmembrane region" description="Helical" evidence="7">
    <location>
        <begin position="88"/>
        <end position="109"/>
    </location>
</feature>
<evidence type="ECO:0000256" key="4">
    <source>
        <dbReference type="ARBA" id="ARBA00022692"/>
    </source>
</evidence>
<keyword evidence="3" id="KW-1003">Cell membrane</keyword>
<dbReference type="Proteomes" id="UP000422569">
    <property type="component" value="Chromosome"/>
</dbReference>
<evidence type="ECO:0000256" key="5">
    <source>
        <dbReference type="ARBA" id="ARBA00022989"/>
    </source>
</evidence>
<dbReference type="PROSITE" id="PS50928">
    <property type="entry name" value="ABC_TM1"/>
    <property type="match status" value="1"/>
</dbReference>
<evidence type="ECO:0000259" key="8">
    <source>
        <dbReference type="PROSITE" id="PS50928"/>
    </source>
</evidence>
<feature type="transmembrane region" description="Helical" evidence="7">
    <location>
        <begin position="246"/>
        <end position="269"/>
    </location>
</feature>
<protein>
    <submittedName>
        <fullName evidence="9">ABC transporter permease</fullName>
    </submittedName>
</protein>
<sequence length="277" mass="29094">MSSAAMTSPFRRRRAASRLPALGGRVASALVDLSGLAALLGLWALGGWLIARNPATAAFAALAPAPALRRLYEMLVDGSAFAAAGPSLARIAGGLAIAFALGAPIGVLVGRSALFRKATHLPFQLLRMVSPLAWMPIAILAFPTWNAAIVFLIFAASIWPIIFSTAHGLRKLDPDWFRLAQNLGAGRLQILTAVVVPAAAQDVLTGLRLALGVAWIVLAPAEYLGVTSGLGYAINDARDTLDYDRLAATVVLIGLIGFFLDALIVAAIARVSWTHQD</sequence>
<evidence type="ECO:0000256" key="1">
    <source>
        <dbReference type="ARBA" id="ARBA00004651"/>
    </source>
</evidence>
<dbReference type="InterPro" id="IPR000515">
    <property type="entry name" value="MetI-like"/>
</dbReference>
<dbReference type="AlphaFoldDB" id="A0A6B8M525"/>
<proteinExistence type="inferred from homology"/>
<keyword evidence="4 7" id="KW-0812">Transmembrane</keyword>
<keyword evidence="6 7" id="KW-0472">Membrane</keyword>
<feature type="transmembrane region" description="Helical" evidence="7">
    <location>
        <begin position="121"/>
        <end position="142"/>
    </location>
</feature>
<dbReference type="GO" id="GO:0010438">
    <property type="term" value="P:cellular response to sulfur starvation"/>
    <property type="evidence" value="ECO:0007669"/>
    <property type="project" value="TreeGrafter"/>
</dbReference>
<dbReference type="PANTHER" id="PTHR30151:SF25">
    <property type="entry name" value="TAURINE TRANSPORT SYSTEM PERMEASE PROTEIN TAUC"/>
    <property type="match status" value="1"/>
</dbReference>
<dbReference type="PANTHER" id="PTHR30151">
    <property type="entry name" value="ALKANE SULFONATE ABC TRANSPORTER-RELATED, MEMBRANE SUBUNIT"/>
    <property type="match status" value="1"/>
</dbReference>
<evidence type="ECO:0000256" key="3">
    <source>
        <dbReference type="ARBA" id="ARBA00022475"/>
    </source>
</evidence>
<keyword evidence="5 7" id="KW-1133">Transmembrane helix</keyword>
<dbReference type="CDD" id="cd06261">
    <property type="entry name" value="TM_PBP2"/>
    <property type="match status" value="1"/>
</dbReference>
<evidence type="ECO:0000256" key="6">
    <source>
        <dbReference type="ARBA" id="ARBA00023136"/>
    </source>
</evidence>
<keyword evidence="10" id="KW-1185">Reference proteome</keyword>
<name>A0A6B8M525_9HYPH</name>
<evidence type="ECO:0000256" key="2">
    <source>
        <dbReference type="ARBA" id="ARBA00022448"/>
    </source>
</evidence>
<organism evidence="9 10">
    <name type="scientific">Methylocystis parvus</name>
    <dbReference type="NCBI Taxonomy" id="134"/>
    <lineage>
        <taxon>Bacteria</taxon>
        <taxon>Pseudomonadati</taxon>
        <taxon>Pseudomonadota</taxon>
        <taxon>Alphaproteobacteria</taxon>
        <taxon>Hyphomicrobiales</taxon>
        <taxon>Methylocystaceae</taxon>
        <taxon>Methylocystis</taxon>
    </lineage>
</organism>
<dbReference type="KEGG" id="mpar:F7D14_08500"/>
<evidence type="ECO:0000313" key="10">
    <source>
        <dbReference type="Proteomes" id="UP000422569"/>
    </source>
</evidence>
<dbReference type="Pfam" id="PF00528">
    <property type="entry name" value="BPD_transp_1"/>
    <property type="match status" value="1"/>
</dbReference>
<evidence type="ECO:0000256" key="7">
    <source>
        <dbReference type="RuleBase" id="RU363032"/>
    </source>
</evidence>
<accession>A0A6B8M525</accession>
<evidence type="ECO:0000313" key="9">
    <source>
        <dbReference type="EMBL" id="QGM97498.1"/>
    </source>
</evidence>
<feature type="transmembrane region" description="Helical" evidence="7">
    <location>
        <begin position="213"/>
        <end position="234"/>
    </location>
</feature>
<gene>
    <name evidence="9" type="ORF">F7D14_08500</name>
</gene>
<keyword evidence="2 7" id="KW-0813">Transport</keyword>
<dbReference type="SUPFAM" id="SSF161098">
    <property type="entry name" value="MetI-like"/>
    <property type="match status" value="1"/>
</dbReference>